<name>A0ABR7CL14_9BACT</name>
<keyword evidence="3" id="KW-1185">Reference proteome</keyword>
<organism evidence="2 3">
    <name type="scientific">Alistipes hominis</name>
    <dbReference type="NCBI Taxonomy" id="2763015"/>
    <lineage>
        <taxon>Bacteria</taxon>
        <taxon>Pseudomonadati</taxon>
        <taxon>Bacteroidota</taxon>
        <taxon>Bacteroidia</taxon>
        <taxon>Bacteroidales</taxon>
        <taxon>Rikenellaceae</taxon>
        <taxon>Alistipes</taxon>
    </lineage>
</organism>
<reference evidence="2 3" key="1">
    <citation type="submission" date="2020-08" db="EMBL/GenBank/DDBJ databases">
        <title>Genome public.</title>
        <authorList>
            <person name="Liu C."/>
            <person name="Sun Q."/>
        </authorList>
    </citation>
    <scope>NUCLEOTIDE SEQUENCE [LARGE SCALE GENOMIC DNA]</scope>
    <source>
        <strain evidence="2 3">New-7</strain>
    </source>
</reference>
<accession>A0ABR7CL14</accession>
<evidence type="ECO:0000256" key="1">
    <source>
        <dbReference type="SAM" id="MobiDB-lite"/>
    </source>
</evidence>
<evidence type="ECO:0000313" key="2">
    <source>
        <dbReference type="EMBL" id="MBC5616346.1"/>
    </source>
</evidence>
<feature type="compositionally biased region" description="Basic and acidic residues" evidence="1">
    <location>
        <begin position="53"/>
        <end position="70"/>
    </location>
</feature>
<feature type="region of interest" description="Disordered" evidence="1">
    <location>
        <begin position="49"/>
        <end position="70"/>
    </location>
</feature>
<dbReference type="Proteomes" id="UP000636891">
    <property type="component" value="Unassembled WGS sequence"/>
</dbReference>
<protein>
    <submittedName>
        <fullName evidence="2">Uncharacterized protein</fullName>
    </submittedName>
</protein>
<dbReference type="EMBL" id="JACOOK010000002">
    <property type="protein sequence ID" value="MBC5616346.1"/>
    <property type="molecule type" value="Genomic_DNA"/>
</dbReference>
<proteinExistence type="predicted"/>
<gene>
    <name evidence="2" type="ORF">H8S08_04830</name>
</gene>
<evidence type="ECO:0000313" key="3">
    <source>
        <dbReference type="Proteomes" id="UP000636891"/>
    </source>
</evidence>
<comment type="caution">
    <text evidence="2">The sequence shown here is derived from an EMBL/GenBank/DDBJ whole genome shotgun (WGS) entry which is preliminary data.</text>
</comment>
<sequence>MMKKHTLAMGVTAVFIFAVTAYMKNRAYVSDDLLTANVEALARGEETTQEYIPDYKNKTDHKSHNETKIEYNPDGTIKYEREVTCHVYTTYCKSSSGNKCYPSLNGVVKSCD</sequence>
<dbReference type="RefSeq" id="WP_118655551.1">
    <property type="nucleotide sequence ID" value="NZ_JACOOK010000002.1"/>
</dbReference>